<dbReference type="Gene3D" id="3.80.10.10">
    <property type="entry name" value="Ribonuclease Inhibitor"/>
    <property type="match status" value="2"/>
</dbReference>
<reference evidence="4" key="1">
    <citation type="journal article" date="2023" name="Insect Mol. Biol.">
        <title>Genome sequencing provides insights into the evolution of gene families encoding plant cell wall-degrading enzymes in longhorned beetles.</title>
        <authorList>
            <person name="Shin N.R."/>
            <person name="Okamura Y."/>
            <person name="Kirsch R."/>
            <person name="Pauchet Y."/>
        </authorList>
    </citation>
    <scope>NUCLEOTIDE SEQUENCE</scope>
    <source>
        <strain evidence="4">AMC_N1</strain>
    </source>
</reference>
<evidence type="ECO:0000313" key="5">
    <source>
        <dbReference type="Proteomes" id="UP001162162"/>
    </source>
</evidence>
<feature type="domain" description="Disease resistance R13L4/SHOC-2-like LRR" evidence="3">
    <location>
        <begin position="72"/>
        <end position="181"/>
    </location>
</feature>
<evidence type="ECO:0000256" key="2">
    <source>
        <dbReference type="ARBA" id="ARBA00022737"/>
    </source>
</evidence>
<name>A0AAV8Y345_9CUCU</name>
<dbReference type="Proteomes" id="UP001162162">
    <property type="component" value="Unassembled WGS sequence"/>
</dbReference>
<dbReference type="PROSITE" id="PS51450">
    <property type="entry name" value="LRR"/>
    <property type="match status" value="3"/>
</dbReference>
<dbReference type="InterPro" id="IPR001611">
    <property type="entry name" value="Leu-rich_rpt"/>
</dbReference>
<organism evidence="4 5">
    <name type="scientific">Aromia moschata</name>
    <dbReference type="NCBI Taxonomy" id="1265417"/>
    <lineage>
        <taxon>Eukaryota</taxon>
        <taxon>Metazoa</taxon>
        <taxon>Ecdysozoa</taxon>
        <taxon>Arthropoda</taxon>
        <taxon>Hexapoda</taxon>
        <taxon>Insecta</taxon>
        <taxon>Pterygota</taxon>
        <taxon>Neoptera</taxon>
        <taxon>Endopterygota</taxon>
        <taxon>Coleoptera</taxon>
        <taxon>Polyphaga</taxon>
        <taxon>Cucujiformia</taxon>
        <taxon>Chrysomeloidea</taxon>
        <taxon>Cerambycidae</taxon>
        <taxon>Cerambycinae</taxon>
        <taxon>Callichromatini</taxon>
        <taxon>Aromia</taxon>
    </lineage>
</organism>
<gene>
    <name evidence="4" type="ORF">NQ318_020936</name>
</gene>
<proteinExistence type="predicted"/>
<dbReference type="InterPro" id="IPR032675">
    <property type="entry name" value="LRR_dom_sf"/>
</dbReference>
<accession>A0AAV8Y345</accession>
<dbReference type="GO" id="GO:0005737">
    <property type="term" value="C:cytoplasm"/>
    <property type="evidence" value="ECO:0007669"/>
    <property type="project" value="TreeGrafter"/>
</dbReference>
<dbReference type="InterPro" id="IPR055414">
    <property type="entry name" value="LRR_R13L4/SHOC2-like"/>
</dbReference>
<dbReference type="Pfam" id="PF23598">
    <property type="entry name" value="LRR_14"/>
    <property type="match status" value="1"/>
</dbReference>
<keyword evidence="5" id="KW-1185">Reference proteome</keyword>
<keyword evidence="1" id="KW-0433">Leucine-rich repeat</keyword>
<keyword evidence="2" id="KW-0677">Repeat</keyword>
<protein>
    <recommendedName>
        <fullName evidence="3">Disease resistance R13L4/SHOC-2-like LRR domain-containing protein</fullName>
    </recommendedName>
</protein>
<evidence type="ECO:0000256" key="1">
    <source>
        <dbReference type="ARBA" id="ARBA00022614"/>
    </source>
</evidence>
<evidence type="ECO:0000259" key="3">
    <source>
        <dbReference type="Pfam" id="PF23598"/>
    </source>
</evidence>
<dbReference type="PANTHER" id="PTHR48051">
    <property type="match status" value="1"/>
</dbReference>
<dbReference type="PRINTS" id="PR00019">
    <property type="entry name" value="LEURICHRPT"/>
</dbReference>
<sequence length="183" mass="21095">MQDNNLTDLPQEIGSLTKLTKLYINHNKINNLPKEFYKLTELKYLFLHNNCLNSLSKDVADLVMLEKLEVPLEFCENMIHLKILELRDNQISIIPNELTNLAHLIKLDLTNNSITELTCIPKCIYGMVGVEILLLNDNSINEIDIEELQNLKRLATLNLSNNNIHHVPPQLGNITQLRYLYCC</sequence>
<dbReference type="SUPFAM" id="SSF52058">
    <property type="entry name" value="L domain-like"/>
    <property type="match status" value="1"/>
</dbReference>
<comment type="caution">
    <text evidence="4">The sequence shown here is derived from an EMBL/GenBank/DDBJ whole genome shotgun (WGS) entry which is preliminary data.</text>
</comment>
<evidence type="ECO:0000313" key="4">
    <source>
        <dbReference type="EMBL" id="KAJ8944880.1"/>
    </source>
</evidence>
<dbReference type="SMART" id="SM00369">
    <property type="entry name" value="LRR_TYP"/>
    <property type="match status" value="6"/>
</dbReference>
<dbReference type="PANTHER" id="PTHR48051:SF1">
    <property type="entry name" value="RAS SUPPRESSOR PROTEIN 1"/>
    <property type="match status" value="1"/>
</dbReference>
<dbReference type="EMBL" id="JAPWTK010000235">
    <property type="protein sequence ID" value="KAJ8944880.1"/>
    <property type="molecule type" value="Genomic_DNA"/>
</dbReference>
<dbReference type="AlphaFoldDB" id="A0AAV8Y345"/>
<dbReference type="InterPro" id="IPR003591">
    <property type="entry name" value="Leu-rich_rpt_typical-subtyp"/>
</dbReference>
<dbReference type="Pfam" id="PF13855">
    <property type="entry name" value="LRR_8"/>
    <property type="match status" value="1"/>
</dbReference>
<dbReference type="InterPro" id="IPR050216">
    <property type="entry name" value="LRR_domain-containing"/>
</dbReference>